<dbReference type="OrthoDB" id="435754at2759"/>
<organism evidence="7 8">
    <name type="scientific">Paragonimus westermani</name>
    <dbReference type="NCBI Taxonomy" id="34504"/>
    <lineage>
        <taxon>Eukaryota</taxon>
        <taxon>Metazoa</taxon>
        <taxon>Spiralia</taxon>
        <taxon>Lophotrochozoa</taxon>
        <taxon>Platyhelminthes</taxon>
        <taxon>Trematoda</taxon>
        <taxon>Digenea</taxon>
        <taxon>Plagiorchiida</taxon>
        <taxon>Troglotremata</taxon>
        <taxon>Troglotrematidae</taxon>
        <taxon>Paragonimus</taxon>
    </lineage>
</organism>
<dbReference type="Pfam" id="PF00445">
    <property type="entry name" value="Ribonuclease_T2"/>
    <property type="match status" value="1"/>
</dbReference>
<dbReference type="Gene3D" id="3.90.730.10">
    <property type="entry name" value="Ribonuclease T2-like"/>
    <property type="match status" value="1"/>
</dbReference>
<proteinExistence type="inferred from homology"/>
<dbReference type="PROSITE" id="PS00530">
    <property type="entry name" value="RNASE_T2_1"/>
    <property type="match status" value="1"/>
</dbReference>
<dbReference type="AlphaFoldDB" id="A0A8T0DIU7"/>
<dbReference type="GO" id="GO:0033897">
    <property type="term" value="F:ribonuclease T2 activity"/>
    <property type="evidence" value="ECO:0007669"/>
    <property type="project" value="InterPro"/>
</dbReference>
<keyword evidence="3" id="KW-1015">Disulfide bond</keyword>
<evidence type="ECO:0000256" key="4">
    <source>
        <dbReference type="ARBA" id="ARBA00023239"/>
    </source>
</evidence>
<feature type="active site" evidence="5">
    <location>
        <position position="115"/>
    </location>
</feature>
<dbReference type="GO" id="GO:0016787">
    <property type="term" value="F:hydrolase activity"/>
    <property type="evidence" value="ECO:0007669"/>
    <property type="project" value="UniProtKB-KW"/>
</dbReference>
<dbReference type="GO" id="GO:0006401">
    <property type="term" value="P:RNA catabolic process"/>
    <property type="evidence" value="ECO:0007669"/>
    <property type="project" value="TreeGrafter"/>
</dbReference>
<dbReference type="PANTHER" id="PTHR11240:SF75">
    <property type="entry name" value="RIBONUCLEASE 3"/>
    <property type="match status" value="1"/>
</dbReference>
<dbReference type="GO" id="GO:0005576">
    <property type="term" value="C:extracellular region"/>
    <property type="evidence" value="ECO:0007669"/>
    <property type="project" value="TreeGrafter"/>
</dbReference>
<accession>A0A8T0DIU7</accession>
<evidence type="ECO:0000256" key="6">
    <source>
        <dbReference type="RuleBase" id="RU004328"/>
    </source>
</evidence>
<reference evidence="7 8" key="1">
    <citation type="submission" date="2019-07" db="EMBL/GenBank/DDBJ databases">
        <title>Annotation for the trematode Paragonimus westermani.</title>
        <authorList>
            <person name="Choi Y.-J."/>
        </authorList>
    </citation>
    <scope>NUCLEOTIDE SEQUENCE [LARGE SCALE GENOMIC DNA]</scope>
    <source>
        <strain evidence="7">180907_Pwestermani</strain>
    </source>
</reference>
<name>A0A8T0DIU7_9TREM</name>
<evidence type="ECO:0000256" key="1">
    <source>
        <dbReference type="ARBA" id="ARBA00007469"/>
    </source>
</evidence>
<feature type="active site" evidence="5">
    <location>
        <position position="62"/>
    </location>
</feature>
<feature type="active site" evidence="5">
    <location>
        <position position="119"/>
    </location>
</feature>
<feature type="non-terminal residue" evidence="7">
    <location>
        <position position="246"/>
    </location>
</feature>
<dbReference type="SUPFAM" id="SSF55895">
    <property type="entry name" value="Ribonuclease Rh-like"/>
    <property type="match status" value="1"/>
</dbReference>
<dbReference type="InterPro" id="IPR033697">
    <property type="entry name" value="Ribonuclease_T2_eukaryotic"/>
</dbReference>
<dbReference type="InterPro" id="IPR001568">
    <property type="entry name" value="RNase_T2-like"/>
</dbReference>
<evidence type="ECO:0000313" key="7">
    <source>
        <dbReference type="EMBL" id="KAF8567246.1"/>
    </source>
</evidence>
<keyword evidence="2" id="KW-0378">Hydrolase</keyword>
<dbReference type="CDD" id="cd01061">
    <property type="entry name" value="RNase_T2_euk"/>
    <property type="match status" value="1"/>
</dbReference>
<dbReference type="InterPro" id="IPR018188">
    <property type="entry name" value="RNase_T2_His_AS_1"/>
</dbReference>
<dbReference type="InterPro" id="IPR036430">
    <property type="entry name" value="RNase_T2-like_sf"/>
</dbReference>
<comment type="similarity">
    <text evidence="1 6">Belongs to the RNase T2 family.</text>
</comment>
<comment type="caution">
    <text evidence="7">The sequence shown here is derived from an EMBL/GenBank/DDBJ whole genome shotgun (WGS) entry which is preliminary data.</text>
</comment>
<keyword evidence="4" id="KW-0456">Lyase</keyword>
<dbReference type="InterPro" id="IPR033130">
    <property type="entry name" value="RNase_T2_His_AS_2"/>
</dbReference>
<sequence length="246" mass="28306">VTVYFTKGLGSFLPTLLLLSIVTTIEPRLHWDYMVFTQQWTATFCTFKHCVRFPGSKDFTIHGLWPSNWPSEEPTDCPVAPDFRENALEPIIDQLNEMWPDVLNSGDSFKFWRHEWYKHGRCAIEDELIGDELDYFNVSLDLKKRTPVLQVLLQEGIEPNNYTIYKTEDIIAKLHKGFGTLPTLSCMKKHRETAKLLEVRLCYSPSLALIDCLPNNPAELESKTINEEQVANSLPCPSEVLLPEFI</sequence>
<evidence type="ECO:0000256" key="5">
    <source>
        <dbReference type="PIRSR" id="PIRSR633697-1"/>
    </source>
</evidence>
<evidence type="ECO:0000256" key="2">
    <source>
        <dbReference type="ARBA" id="ARBA00022801"/>
    </source>
</evidence>
<dbReference type="GO" id="GO:0003723">
    <property type="term" value="F:RNA binding"/>
    <property type="evidence" value="ECO:0007669"/>
    <property type="project" value="InterPro"/>
</dbReference>
<dbReference type="EMBL" id="JTDF01004071">
    <property type="protein sequence ID" value="KAF8567246.1"/>
    <property type="molecule type" value="Genomic_DNA"/>
</dbReference>
<keyword evidence="8" id="KW-1185">Reference proteome</keyword>
<dbReference type="PANTHER" id="PTHR11240">
    <property type="entry name" value="RIBONUCLEASE T2"/>
    <property type="match status" value="1"/>
</dbReference>
<evidence type="ECO:0000313" key="8">
    <source>
        <dbReference type="Proteomes" id="UP000699462"/>
    </source>
</evidence>
<gene>
    <name evidence="7" type="ORF">P879_06550</name>
</gene>
<protein>
    <submittedName>
        <fullName evidence="7">Uncharacterized protein</fullName>
    </submittedName>
</protein>
<evidence type="ECO:0000256" key="3">
    <source>
        <dbReference type="ARBA" id="ARBA00023157"/>
    </source>
</evidence>
<dbReference type="PROSITE" id="PS00531">
    <property type="entry name" value="RNASE_T2_2"/>
    <property type="match status" value="1"/>
</dbReference>
<dbReference type="Proteomes" id="UP000699462">
    <property type="component" value="Unassembled WGS sequence"/>
</dbReference>